<dbReference type="PANTHER" id="PTHR31718:SF47">
    <property type="entry name" value="OS06G0206401 PROTEIN"/>
    <property type="match status" value="1"/>
</dbReference>
<sequence>MSSRHILSLVVLTSFFSIVAADSTECVYTLYVRTGSIIRAGTDSIISVILGDASGKSVWIPNLQDWGLMGPNHDYFERGNTDIFTGLGKCISQPICRLNLTSDGSGDHHGWFCDYVELSSSAPYRSCSQSTFYVNQWLANDVPPYKLSAYVDGCRVKNGGGRSGGNENFSVRNKLPVILSTLK</sequence>
<gene>
    <name evidence="4" type="ORF">LIER_39320</name>
</gene>
<reference evidence="4 5" key="1">
    <citation type="submission" date="2024-01" db="EMBL/GenBank/DDBJ databases">
        <title>The complete chloroplast genome sequence of Lithospermum erythrorhizon: insights into the phylogenetic relationship among Boraginaceae species and the maternal lineages of purple gromwells.</title>
        <authorList>
            <person name="Okada T."/>
            <person name="Watanabe K."/>
        </authorList>
    </citation>
    <scope>NUCLEOTIDE SEQUENCE [LARGE SCALE GENOMIC DNA]</scope>
</reference>
<name>A0AAV3QE38_LITER</name>
<protein>
    <recommendedName>
        <fullName evidence="3">PLAT domain-containing protein</fullName>
    </recommendedName>
</protein>
<dbReference type="Pfam" id="PF06232">
    <property type="entry name" value="ATS3"/>
    <property type="match status" value="1"/>
</dbReference>
<evidence type="ECO:0000256" key="1">
    <source>
        <dbReference type="PROSITE-ProRule" id="PRU00152"/>
    </source>
</evidence>
<keyword evidence="2" id="KW-0732">Signal</keyword>
<feature type="domain" description="PLAT" evidence="3">
    <location>
        <begin position="26"/>
        <end position="152"/>
    </location>
</feature>
<keyword evidence="5" id="KW-1185">Reference proteome</keyword>
<accession>A0AAV3QE38</accession>
<dbReference type="Proteomes" id="UP001454036">
    <property type="component" value="Unassembled WGS sequence"/>
</dbReference>
<comment type="caution">
    <text evidence="1">Lacks conserved residue(s) required for the propagation of feature annotation.</text>
</comment>
<dbReference type="EMBL" id="BAABME010020944">
    <property type="protein sequence ID" value="GAA0161903.1"/>
    <property type="molecule type" value="Genomic_DNA"/>
</dbReference>
<dbReference type="InterPro" id="IPR001024">
    <property type="entry name" value="PLAT/LH2_dom"/>
</dbReference>
<proteinExistence type="predicted"/>
<dbReference type="InterPro" id="IPR010417">
    <property type="entry name" value="Embryo-specific_ATS3"/>
</dbReference>
<dbReference type="PANTHER" id="PTHR31718">
    <property type="entry name" value="PLAT DOMAIN-CONTAINING PROTEIN"/>
    <property type="match status" value="1"/>
</dbReference>
<evidence type="ECO:0000256" key="2">
    <source>
        <dbReference type="SAM" id="SignalP"/>
    </source>
</evidence>
<dbReference type="PROSITE" id="PS50095">
    <property type="entry name" value="PLAT"/>
    <property type="match status" value="1"/>
</dbReference>
<evidence type="ECO:0000313" key="5">
    <source>
        <dbReference type="Proteomes" id="UP001454036"/>
    </source>
</evidence>
<dbReference type="AlphaFoldDB" id="A0AAV3QE38"/>
<dbReference type="Gene3D" id="2.60.60.20">
    <property type="entry name" value="PLAT/LH2 domain"/>
    <property type="match status" value="1"/>
</dbReference>
<evidence type="ECO:0000313" key="4">
    <source>
        <dbReference type="EMBL" id="GAA0161903.1"/>
    </source>
</evidence>
<evidence type="ECO:0000259" key="3">
    <source>
        <dbReference type="PROSITE" id="PS50095"/>
    </source>
</evidence>
<feature type="chain" id="PRO_5043797408" description="PLAT domain-containing protein" evidence="2">
    <location>
        <begin position="22"/>
        <end position="183"/>
    </location>
</feature>
<feature type="signal peptide" evidence="2">
    <location>
        <begin position="1"/>
        <end position="21"/>
    </location>
</feature>
<comment type="caution">
    <text evidence="4">The sequence shown here is derived from an EMBL/GenBank/DDBJ whole genome shotgun (WGS) entry which is preliminary data.</text>
</comment>
<dbReference type="SUPFAM" id="SSF49723">
    <property type="entry name" value="Lipase/lipooxygenase domain (PLAT/LH2 domain)"/>
    <property type="match status" value="1"/>
</dbReference>
<dbReference type="InterPro" id="IPR036392">
    <property type="entry name" value="PLAT/LH2_dom_sf"/>
</dbReference>
<organism evidence="4 5">
    <name type="scientific">Lithospermum erythrorhizon</name>
    <name type="common">Purple gromwell</name>
    <name type="synonym">Lithospermum officinale var. erythrorhizon</name>
    <dbReference type="NCBI Taxonomy" id="34254"/>
    <lineage>
        <taxon>Eukaryota</taxon>
        <taxon>Viridiplantae</taxon>
        <taxon>Streptophyta</taxon>
        <taxon>Embryophyta</taxon>
        <taxon>Tracheophyta</taxon>
        <taxon>Spermatophyta</taxon>
        <taxon>Magnoliopsida</taxon>
        <taxon>eudicotyledons</taxon>
        <taxon>Gunneridae</taxon>
        <taxon>Pentapetalae</taxon>
        <taxon>asterids</taxon>
        <taxon>lamiids</taxon>
        <taxon>Boraginales</taxon>
        <taxon>Boraginaceae</taxon>
        <taxon>Boraginoideae</taxon>
        <taxon>Lithospermeae</taxon>
        <taxon>Lithospermum</taxon>
    </lineage>
</organism>